<keyword evidence="1" id="KW-0472">Membrane</keyword>
<reference evidence="3 4" key="1">
    <citation type="submission" date="2019-02" db="EMBL/GenBank/DDBJ databases">
        <title>Deep-cultivation of Planctomycetes and their phenomic and genomic characterization uncovers novel biology.</title>
        <authorList>
            <person name="Wiegand S."/>
            <person name="Jogler M."/>
            <person name="Boedeker C."/>
            <person name="Pinto D."/>
            <person name="Vollmers J."/>
            <person name="Rivas-Marin E."/>
            <person name="Kohn T."/>
            <person name="Peeters S.H."/>
            <person name="Heuer A."/>
            <person name="Rast P."/>
            <person name="Oberbeckmann S."/>
            <person name="Bunk B."/>
            <person name="Jeske O."/>
            <person name="Meyerdierks A."/>
            <person name="Storesund J.E."/>
            <person name="Kallscheuer N."/>
            <person name="Luecker S."/>
            <person name="Lage O.M."/>
            <person name="Pohl T."/>
            <person name="Merkel B.J."/>
            <person name="Hornburger P."/>
            <person name="Mueller R.-W."/>
            <person name="Bruemmer F."/>
            <person name="Labrenz M."/>
            <person name="Spormann A.M."/>
            <person name="Op Den Camp H."/>
            <person name="Overmann J."/>
            <person name="Amann R."/>
            <person name="Jetten M.S.M."/>
            <person name="Mascher T."/>
            <person name="Medema M.H."/>
            <person name="Devos D.P."/>
            <person name="Kaster A.-K."/>
            <person name="Ovreas L."/>
            <person name="Rohde M."/>
            <person name="Galperin M.Y."/>
            <person name="Jogler C."/>
        </authorList>
    </citation>
    <scope>NUCLEOTIDE SEQUENCE [LARGE SCALE GENOMIC DNA]</scope>
    <source>
        <strain evidence="3 4">Pla22</strain>
    </source>
</reference>
<feature type="transmembrane region" description="Helical" evidence="1">
    <location>
        <begin position="51"/>
        <end position="72"/>
    </location>
</feature>
<dbReference type="AlphaFoldDB" id="A0A5C5WLM9"/>
<name>A0A5C5WLM9_9BACT</name>
<dbReference type="InterPro" id="IPR012495">
    <property type="entry name" value="TadE-like_dom"/>
</dbReference>
<keyword evidence="1" id="KW-0812">Transmembrane</keyword>
<gene>
    <name evidence="3" type="ORF">Pla22_34250</name>
</gene>
<feature type="domain" description="TadE-like" evidence="2">
    <location>
        <begin position="51"/>
        <end position="93"/>
    </location>
</feature>
<organism evidence="3 4">
    <name type="scientific">Rubripirellula amarantea</name>
    <dbReference type="NCBI Taxonomy" id="2527999"/>
    <lineage>
        <taxon>Bacteria</taxon>
        <taxon>Pseudomonadati</taxon>
        <taxon>Planctomycetota</taxon>
        <taxon>Planctomycetia</taxon>
        <taxon>Pirellulales</taxon>
        <taxon>Pirellulaceae</taxon>
        <taxon>Rubripirellula</taxon>
    </lineage>
</organism>
<keyword evidence="1" id="KW-1133">Transmembrane helix</keyword>
<dbReference type="EMBL" id="SJPI01000002">
    <property type="protein sequence ID" value="TWT50682.1"/>
    <property type="molecule type" value="Genomic_DNA"/>
</dbReference>
<proteinExistence type="predicted"/>
<evidence type="ECO:0000313" key="3">
    <source>
        <dbReference type="EMBL" id="TWT50682.1"/>
    </source>
</evidence>
<evidence type="ECO:0000256" key="1">
    <source>
        <dbReference type="SAM" id="Phobius"/>
    </source>
</evidence>
<keyword evidence="4" id="KW-1185">Reference proteome</keyword>
<comment type="caution">
    <text evidence="3">The sequence shown here is derived from an EMBL/GenBank/DDBJ whole genome shotgun (WGS) entry which is preliminary data.</text>
</comment>
<dbReference type="RefSeq" id="WP_146515868.1">
    <property type="nucleotide sequence ID" value="NZ_SJPI01000002.1"/>
</dbReference>
<dbReference type="Pfam" id="PF07811">
    <property type="entry name" value="TadE"/>
    <property type="match status" value="1"/>
</dbReference>
<evidence type="ECO:0000313" key="4">
    <source>
        <dbReference type="Proteomes" id="UP000316598"/>
    </source>
</evidence>
<dbReference type="Proteomes" id="UP000316598">
    <property type="component" value="Unassembled WGS sequence"/>
</dbReference>
<dbReference type="OrthoDB" id="276644at2"/>
<sequence>MIRSLQLSASQSLARRCVAKPRRAAVHPRKPAQVGDVGQRSTFAKSHPVRGVAVVELAICLPLLVFVLLGTIEACHMIHLKQDLSVAAYEGVRIGVLPGSSKTAIETQCNMLMEDRGIKGYSITISSDPKTLTRGQPLTVTVAAPCTQNSLVGAVLYQDKTLTESMVMRVE</sequence>
<protein>
    <submittedName>
        <fullName evidence="3">TadE-like protein</fullName>
    </submittedName>
</protein>
<evidence type="ECO:0000259" key="2">
    <source>
        <dbReference type="Pfam" id="PF07811"/>
    </source>
</evidence>
<accession>A0A5C5WLM9</accession>